<evidence type="ECO:0000256" key="6">
    <source>
        <dbReference type="ARBA" id="ARBA00022723"/>
    </source>
</evidence>
<comment type="similarity">
    <text evidence="9">Belongs to the DHPS family.</text>
</comment>
<dbReference type="PROSITE" id="PS50972">
    <property type="entry name" value="PTERIN_BINDING"/>
    <property type="match status" value="1"/>
</dbReference>
<dbReference type="InterPro" id="IPR000489">
    <property type="entry name" value="Pterin-binding_dom"/>
</dbReference>
<protein>
    <recommendedName>
        <fullName evidence="4 9">Dihydropteroate synthase</fullName>
        <shortName evidence="9">DHPS</shortName>
        <ecNumber evidence="4 9">2.5.1.15</ecNumber>
    </recommendedName>
    <alternativeName>
        <fullName evidence="9">Dihydropteroate pyrophosphorylase</fullName>
    </alternativeName>
</protein>
<dbReference type="EMBL" id="CT025832">
    <property type="protein sequence ID" value="CAJ77031.1"/>
    <property type="molecule type" value="Genomic_DNA"/>
</dbReference>
<evidence type="ECO:0000256" key="4">
    <source>
        <dbReference type="ARBA" id="ARBA00012458"/>
    </source>
</evidence>
<dbReference type="InterPro" id="IPR045031">
    <property type="entry name" value="DHP_synth-like"/>
</dbReference>
<evidence type="ECO:0000259" key="10">
    <source>
        <dbReference type="PROSITE" id="PS50972"/>
    </source>
</evidence>
<reference evidence="11" key="2">
    <citation type="submission" date="2006-02" db="EMBL/GenBank/DDBJ databases">
        <authorList>
            <person name="Genoscope"/>
        </authorList>
    </citation>
    <scope>NUCLEOTIDE SEQUENCE</scope>
</reference>
<evidence type="ECO:0000256" key="7">
    <source>
        <dbReference type="ARBA" id="ARBA00022842"/>
    </source>
</evidence>
<keyword evidence="8 9" id="KW-0289">Folate biosynthesis</keyword>
<keyword evidence="7 9" id="KW-0460">Magnesium</keyword>
<evidence type="ECO:0000256" key="5">
    <source>
        <dbReference type="ARBA" id="ARBA00022679"/>
    </source>
</evidence>
<comment type="function">
    <text evidence="9">Catalyzes the condensation of para-aminobenzoate (pABA) with 6-hydroxymethyl-7,8-dihydropterin diphosphate (DHPt-PP) to form 7,8-dihydropteroate (H2Pte), the immediate precursor of folate derivatives.</text>
</comment>
<dbReference type="PANTHER" id="PTHR20941">
    <property type="entry name" value="FOLATE SYNTHESIS PROTEINS"/>
    <property type="match status" value="1"/>
</dbReference>
<dbReference type="InterPro" id="IPR011005">
    <property type="entry name" value="Dihydropteroate_synth-like_sf"/>
</dbReference>
<dbReference type="GO" id="GO:0046654">
    <property type="term" value="P:tetrahydrofolate biosynthetic process"/>
    <property type="evidence" value="ECO:0007669"/>
    <property type="project" value="UniProtKB-UniPathway"/>
</dbReference>
<proteinExistence type="inferred from homology"/>
<comment type="catalytic activity">
    <reaction evidence="1">
        <text>(7,8-dihydropterin-6-yl)methyl diphosphate + 4-aminobenzoate = 7,8-dihydropteroate + diphosphate</text>
        <dbReference type="Rhea" id="RHEA:19949"/>
        <dbReference type="ChEBI" id="CHEBI:17836"/>
        <dbReference type="ChEBI" id="CHEBI:17839"/>
        <dbReference type="ChEBI" id="CHEBI:33019"/>
        <dbReference type="ChEBI" id="CHEBI:72950"/>
        <dbReference type="EC" id="2.5.1.15"/>
    </reaction>
</comment>
<dbReference type="PROSITE" id="PS00793">
    <property type="entry name" value="DHPS_2"/>
    <property type="match status" value="1"/>
</dbReference>
<dbReference type="PROSITE" id="PS00792">
    <property type="entry name" value="DHPS_1"/>
    <property type="match status" value="1"/>
</dbReference>
<dbReference type="SUPFAM" id="SSF51717">
    <property type="entry name" value="Dihydropteroate synthetase-like"/>
    <property type="match status" value="1"/>
</dbReference>
<accession>Q2FD29</accession>
<dbReference type="InterPro" id="IPR006390">
    <property type="entry name" value="DHP_synth_dom"/>
</dbReference>
<organism evidence="11">
    <name type="scientific">Acinetobacter baumannii</name>
    <dbReference type="NCBI Taxonomy" id="470"/>
    <lineage>
        <taxon>Bacteria</taxon>
        <taxon>Pseudomonadati</taxon>
        <taxon>Pseudomonadota</taxon>
        <taxon>Gammaproteobacteria</taxon>
        <taxon>Moraxellales</taxon>
        <taxon>Moraxellaceae</taxon>
        <taxon>Acinetobacter</taxon>
        <taxon>Acinetobacter calcoaceticus/baumannii complex</taxon>
    </lineage>
</organism>
<dbReference type="Gene3D" id="3.20.20.20">
    <property type="entry name" value="Dihydropteroate synthase-like"/>
    <property type="match status" value="1"/>
</dbReference>
<evidence type="ECO:0000256" key="3">
    <source>
        <dbReference type="ARBA" id="ARBA00004763"/>
    </source>
</evidence>
<evidence type="ECO:0000256" key="9">
    <source>
        <dbReference type="RuleBase" id="RU361205"/>
    </source>
</evidence>
<feature type="domain" description="Pterin-binding" evidence="10">
    <location>
        <begin position="31"/>
        <end position="299"/>
    </location>
</feature>
<dbReference type="EC" id="2.5.1.15" evidence="4 9"/>
<dbReference type="GO" id="GO:0005829">
    <property type="term" value="C:cytosol"/>
    <property type="evidence" value="ECO:0007669"/>
    <property type="project" value="TreeGrafter"/>
</dbReference>
<keyword evidence="6 9" id="KW-0479">Metal-binding</keyword>
<dbReference type="AlphaFoldDB" id="Q2FD29"/>
<dbReference type="GO" id="GO:0046656">
    <property type="term" value="P:folic acid biosynthetic process"/>
    <property type="evidence" value="ECO:0007669"/>
    <property type="project" value="UniProtKB-KW"/>
</dbReference>
<evidence type="ECO:0000313" key="11">
    <source>
        <dbReference type="EMBL" id="CAJ77031.1"/>
    </source>
</evidence>
<comment type="cofactor">
    <cofactor evidence="2 9">
        <name>Mg(2+)</name>
        <dbReference type="ChEBI" id="CHEBI:18420"/>
    </cofactor>
</comment>
<dbReference type="GO" id="GO:0046872">
    <property type="term" value="F:metal ion binding"/>
    <property type="evidence" value="ECO:0007669"/>
    <property type="project" value="UniProtKB-KW"/>
</dbReference>
<comment type="pathway">
    <text evidence="3 9">Cofactor biosynthesis; tetrahydrofolate biosynthesis; 7,8-dihydrofolate from 2-amino-4-hydroxy-6-hydroxymethyl-7,8-dihydropteridine diphosphate and 4-aminobenzoate: step 1/2.</text>
</comment>
<dbReference type="NCBIfam" id="TIGR01496">
    <property type="entry name" value="DHPS"/>
    <property type="match status" value="1"/>
</dbReference>
<dbReference type="GO" id="GO:0004156">
    <property type="term" value="F:dihydropteroate synthase activity"/>
    <property type="evidence" value="ECO:0007669"/>
    <property type="project" value="UniProtKB-EC"/>
</dbReference>
<reference evidence="11" key="1">
    <citation type="journal article" date="2006" name="PLoS Genet.">
        <title>Comparative Genomics of Multidrug Resistance in Acinetobacter baumannii.</title>
        <authorList>
            <person name="Fournier P.E."/>
            <person name="Vallenet D."/>
            <person name="Barbe V."/>
            <person name="Audic S."/>
            <person name="Ogata H."/>
            <person name="Poirel L."/>
            <person name="Richet H."/>
            <person name="Robert C."/>
            <person name="Mangenot S."/>
            <person name="Abergel C."/>
            <person name="Nordmann P."/>
            <person name="Weissenbach J."/>
            <person name="Raoult D. and Claverie J.M."/>
        </authorList>
    </citation>
    <scope>NUCLEOTIDE SEQUENCE</scope>
</reference>
<dbReference type="UniPathway" id="UPA00077">
    <property type="reaction ID" value="UER00156"/>
</dbReference>
<evidence type="ECO:0000256" key="8">
    <source>
        <dbReference type="ARBA" id="ARBA00022909"/>
    </source>
</evidence>
<dbReference type="Pfam" id="PF00809">
    <property type="entry name" value="Pterin_bind"/>
    <property type="match status" value="1"/>
</dbReference>
<evidence type="ECO:0000256" key="2">
    <source>
        <dbReference type="ARBA" id="ARBA00001946"/>
    </source>
</evidence>
<gene>
    <name evidence="11" type="primary">sulI</name>
    <name evidence="11" type="ORF">1_81</name>
</gene>
<evidence type="ECO:0000256" key="1">
    <source>
        <dbReference type="ARBA" id="ARBA00000012"/>
    </source>
</evidence>
<sequence length="327" mass="36094">MGLCRYGAHNCCLFARPIPIVEVAAEADAMVTVFGILNLTEDSFFDESRRLDPAGAVTAAIEMLRVGSDVVDVGPAASHPDARPVSPADEIRRIAPLLDALSDQMHRVSIDSFQPETQRYALKRGVGYLNDIQGFPDPALYPDIAEADCRLVVMHSAQRDGIATRTGHLRPEDALDEIVRFFEARVSALRRSGVAADRLILDPGMDQRREHHIEQRDATRNRDGRIFYRRNLLATLREREVARAGAEMAEGKALPFRAAKDGESVSGKFTGTVQLTSGKFAIVEKSHEFTLVPWRPIIDRQLGREVAGIMQGGSVSWQLGRQRGLGL</sequence>
<name>Q2FD29_ACIBA</name>
<dbReference type="PANTHER" id="PTHR20941:SF1">
    <property type="entry name" value="FOLIC ACID SYNTHESIS PROTEIN FOL1"/>
    <property type="match status" value="1"/>
</dbReference>
<keyword evidence="5 9" id="KW-0808">Transferase</keyword>